<proteinExistence type="predicted"/>
<organism evidence="2 3">
    <name type="scientific">Blautia liquoris</name>
    <dbReference type="NCBI Taxonomy" id="2779518"/>
    <lineage>
        <taxon>Bacteria</taxon>
        <taxon>Bacillati</taxon>
        <taxon>Bacillota</taxon>
        <taxon>Clostridia</taxon>
        <taxon>Lachnospirales</taxon>
        <taxon>Lachnospiraceae</taxon>
        <taxon>Blautia</taxon>
    </lineage>
</organism>
<sequence>MQIKINGIDHTLRFGLKFIRELDEKYYFEKNGVKFGATLEDRVPLIFSHDPVTLADFLYSATATEDNRPTRDEVDTYIEACEDIDKLFEEVLSELKNSNVTRSRVEQMEALLNMMKEIQEEEKGKKPKSPPKKPTKN</sequence>
<feature type="region of interest" description="Disordered" evidence="1">
    <location>
        <begin position="114"/>
        <end position="137"/>
    </location>
</feature>
<dbReference type="EMBL" id="CP063304">
    <property type="protein sequence ID" value="QOV19033.1"/>
    <property type="molecule type" value="Genomic_DNA"/>
</dbReference>
<evidence type="ECO:0000313" key="2">
    <source>
        <dbReference type="EMBL" id="QOV19033.1"/>
    </source>
</evidence>
<dbReference type="Proteomes" id="UP000593601">
    <property type="component" value="Chromosome"/>
</dbReference>
<dbReference type="RefSeq" id="WP_193735392.1">
    <property type="nucleotide sequence ID" value="NZ_CP063304.1"/>
</dbReference>
<dbReference type="KEGG" id="bliq:INP51_13880"/>
<reference evidence="2 3" key="1">
    <citation type="submission" date="2020-10" db="EMBL/GenBank/DDBJ databases">
        <title>Blautia liquoris sp.nov., isolated from the mud in a fermentation cellar used for the production of Chinese strong-flavoured liquor.</title>
        <authorList>
            <person name="Lu L."/>
        </authorList>
    </citation>
    <scope>NUCLEOTIDE SEQUENCE [LARGE SCALE GENOMIC DNA]</scope>
    <source>
        <strain evidence="2 3">LZLJ-3</strain>
    </source>
</reference>
<accession>A0A7M2RFA9</accession>
<dbReference type="AlphaFoldDB" id="A0A7M2RFA9"/>
<feature type="compositionally biased region" description="Basic residues" evidence="1">
    <location>
        <begin position="125"/>
        <end position="137"/>
    </location>
</feature>
<protein>
    <submittedName>
        <fullName evidence="2">Tail assembly chaperone</fullName>
    </submittedName>
</protein>
<evidence type="ECO:0000313" key="3">
    <source>
        <dbReference type="Proteomes" id="UP000593601"/>
    </source>
</evidence>
<name>A0A7M2RFA9_9FIRM</name>
<keyword evidence="3" id="KW-1185">Reference proteome</keyword>
<gene>
    <name evidence="2" type="ORF">INP51_13880</name>
</gene>
<dbReference type="Pfam" id="PF12363">
    <property type="entry name" value="Phage_TAC_12"/>
    <property type="match status" value="1"/>
</dbReference>
<dbReference type="InterPro" id="IPR024410">
    <property type="entry name" value="Phage_TAC_12"/>
</dbReference>
<evidence type="ECO:0000256" key="1">
    <source>
        <dbReference type="SAM" id="MobiDB-lite"/>
    </source>
</evidence>